<dbReference type="Proteomes" id="UP000314294">
    <property type="component" value="Unassembled WGS sequence"/>
</dbReference>
<comment type="caution">
    <text evidence="2">The sequence shown here is derived from an EMBL/GenBank/DDBJ whole genome shotgun (WGS) entry which is preliminary data.</text>
</comment>
<proteinExistence type="predicted"/>
<evidence type="ECO:0000256" key="1">
    <source>
        <dbReference type="SAM" id="MobiDB-lite"/>
    </source>
</evidence>
<keyword evidence="3" id="KW-1185">Reference proteome</keyword>
<evidence type="ECO:0000313" key="2">
    <source>
        <dbReference type="EMBL" id="TNN80333.1"/>
    </source>
</evidence>
<organism evidence="2 3">
    <name type="scientific">Liparis tanakae</name>
    <name type="common">Tanaka's snailfish</name>
    <dbReference type="NCBI Taxonomy" id="230148"/>
    <lineage>
        <taxon>Eukaryota</taxon>
        <taxon>Metazoa</taxon>
        <taxon>Chordata</taxon>
        <taxon>Craniata</taxon>
        <taxon>Vertebrata</taxon>
        <taxon>Euteleostomi</taxon>
        <taxon>Actinopterygii</taxon>
        <taxon>Neopterygii</taxon>
        <taxon>Teleostei</taxon>
        <taxon>Neoteleostei</taxon>
        <taxon>Acanthomorphata</taxon>
        <taxon>Eupercaria</taxon>
        <taxon>Perciformes</taxon>
        <taxon>Cottioidei</taxon>
        <taxon>Cottales</taxon>
        <taxon>Liparidae</taxon>
        <taxon>Liparis</taxon>
    </lineage>
</organism>
<reference evidence="2 3" key="1">
    <citation type="submission" date="2019-03" db="EMBL/GenBank/DDBJ databases">
        <title>First draft genome of Liparis tanakae, snailfish: a comprehensive survey of snailfish specific genes.</title>
        <authorList>
            <person name="Kim W."/>
            <person name="Song I."/>
            <person name="Jeong J.-H."/>
            <person name="Kim D."/>
            <person name="Kim S."/>
            <person name="Ryu S."/>
            <person name="Song J.Y."/>
            <person name="Lee S.K."/>
        </authorList>
    </citation>
    <scope>NUCLEOTIDE SEQUENCE [LARGE SCALE GENOMIC DNA]</scope>
    <source>
        <tissue evidence="2">Muscle</tissue>
    </source>
</reference>
<dbReference type="AlphaFoldDB" id="A0A4Z2IT34"/>
<sequence length="121" mass="12929">MPIYSQHPPSLRRASETAHGARSRETDKGELQAATEGRVLPPDTDPVPAGEQQQHAAFALTLLMDAVGSESARVQSGLFGHLGVCRGGEERKDYVILIQSGRAGPQDSGCLLRGQATHSER</sequence>
<evidence type="ECO:0000313" key="3">
    <source>
        <dbReference type="Proteomes" id="UP000314294"/>
    </source>
</evidence>
<name>A0A4Z2IT34_9TELE</name>
<accession>A0A4Z2IT34</accession>
<feature type="region of interest" description="Disordered" evidence="1">
    <location>
        <begin position="1"/>
        <end position="53"/>
    </location>
</feature>
<protein>
    <submittedName>
        <fullName evidence="2">Uncharacterized protein</fullName>
    </submittedName>
</protein>
<gene>
    <name evidence="2" type="ORF">EYF80_009357</name>
</gene>
<dbReference type="EMBL" id="SRLO01000055">
    <property type="protein sequence ID" value="TNN80333.1"/>
    <property type="molecule type" value="Genomic_DNA"/>
</dbReference>